<accession>A0A9N9V9M4</accession>
<comment type="similarity">
    <text evidence="1">Belongs to the proline racemase family.</text>
</comment>
<comment type="caution">
    <text evidence="2">The sequence shown here is derived from an EMBL/GenBank/DDBJ whole genome shotgun (WGS) entry which is preliminary data.</text>
</comment>
<evidence type="ECO:0000256" key="1">
    <source>
        <dbReference type="ARBA" id="ARBA00007529"/>
    </source>
</evidence>
<name>A0A9N9V9M4_9HYPO</name>
<evidence type="ECO:0000313" key="2">
    <source>
        <dbReference type="EMBL" id="CAH0020148.1"/>
    </source>
</evidence>
<dbReference type="InterPro" id="IPR008794">
    <property type="entry name" value="Pro_racemase_fam"/>
</dbReference>
<dbReference type="EMBL" id="CABFNQ020000632">
    <property type="protein sequence ID" value="CAH0020148.1"/>
    <property type="molecule type" value="Genomic_DNA"/>
</dbReference>
<dbReference type="AlphaFoldDB" id="A0A9N9V9M4"/>
<dbReference type="SUPFAM" id="SSF54506">
    <property type="entry name" value="Diaminopimelate epimerase-like"/>
    <property type="match status" value="1"/>
</dbReference>
<reference evidence="2" key="1">
    <citation type="submission" date="2021-10" db="EMBL/GenBank/DDBJ databases">
        <authorList>
            <person name="Piombo E."/>
        </authorList>
    </citation>
    <scope>NUCLEOTIDE SEQUENCE</scope>
</reference>
<dbReference type="Gene3D" id="3.10.310.10">
    <property type="entry name" value="Diaminopimelate Epimerase, Chain A, domain 1"/>
    <property type="match status" value="2"/>
</dbReference>
<dbReference type="PANTHER" id="PTHR33442">
    <property type="entry name" value="TRANS-3-HYDROXY-L-PROLINE DEHYDRATASE"/>
    <property type="match status" value="1"/>
</dbReference>
<dbReference type="OrthoDB" id="6409228at2759"/>
<keyword evidence="3" id="KW-1185">Reference proteome</keyword>
<proteinExistence type="inferred from homology"/>
<evidence type="ECO:0008006" key="4">
    <source>
        <dbReference type="Google" id="ProtNLM"/>
    </source>
</evidence>
<protein>
    <recommendedName>
        <fullName evidence="4">Proline racemase</fullName>
    </recommendedName>
</protein>
<organism evidence="2 3">
    <name type="scientific">Clonostachys rhizophaga</name>
    <dbReference type="NCBI Taxonomy" id="160324"/>
    <lineage>
        <taxon>Eukaryota</taxon>
        <taxon>Fungi</taxon>
        <taxon>Dikarya</taxon>
        <taxon>Ascomycota</taxon>
        <taxon>Pezizomycotina</taxon>
        <taxon>Sordariomycetes</taxon>
        <taxon>Hypocreomycetidae</taxon>
        <taxon>Hypocreales</taxon>
        <taxon>Bionectriaceae</taxon>
        <taxon>Clonostachys</taxon>
    </lineage>
</organism>
<dbReference type="GO" id="GO:0047580">
    <property type="term" value="F:4-hydroxyproline epimerase activity"/>
    <property type="evidence" value="ECO:0007669"/>
    <property type="project" value="TreeGrafter"/>
</dbReference>
<sequence length="265" mass="29469">MESSRYISVVSCHAEGEAGDVIVGGVRDVPAKTMKEKFLYFRKHREDLRLVLLNEPRGRPEMSVVLILPPGDWSPMSGSNAICTATVMLETEPWTEVLFDTAAGLVKVIARCEQGECKSVSLQNIPAFVYGLDLPIDVPGIASNLGLQVSNECGTQLMELGKRVKAAVLEKHNPIHPESPEFCGIDNIAITEPLQDLNREKTAKQAMTGAHVGQAALLGWLFFMLRDYSIRERQYNSRIRELTKVGDKDTVLPTIERRGWITSYK</sequence>
<dbReference type="Proteomes" id="UP000696573">
    <property type="component" value="Unassembled WGS sequence"/>
</dbReference>
<dbReference type="Pfam" id="PF05544">
    <property type="entry name" value="Pro_racemase"/>
    <property type="match status" value="1"/>
</dbReference>
<gene>
    <name evidence="2" type="ORF">CRHIZ90672A_00018335</name>
</gene>
<evidence type="ECO:0000313" key="3">
    <source>
        <dbReference type="Proteomes" id="UP000696573"/>
    </source>
</evidence>
<dbReference type="PANTHER" id="PTHR33442:SF5">
    <property type="entry name" value="BIFUNCTIONAL TRANS-3-HYDROXY-L-PROLINE DEHYDRATASE_2-EPIMERASE"/>
    <property type="match status" value="1"/>
</dbReference>